<name>A0ABY7YQM7_9HYPH</name>
<dbReference type="RefSeq" id="WP_282219951.1">
    <property type="nucleotide sequence ID" value="NZ_CP118246.1"/>
</dbReference>
<dbReference type="InterPro" id="IPR013154">
    <property type="entry name" value="ADH-like_N"/>
</dbReference>
<dbReference type="Gene3D" id="3.90.180.10">
    <property type="entry name" value="Medium-chain alcohol dehydrogenases, catalytic domain"/>
    <property type="match status" value="1"/>
</dbReference>
<evidence type="ECO:0000256" key="3">
    <source>
        <dbReference type="ARBA" id="ARBA00023002"/>
    </source>
</evidence>
<evidence type="ECO:0000256" key="1">
    <source>
        <dbReference type="ARBA" id="ARBA00022723"/>
    </source>
</evidence>
<keyword evidence="3" id="KW-0560">Oxidoreductase</keyword>
<keyword evidence="6" id="KW-1185">Reference proteome</keyword>
<evidence type="ECO:0000256" key="2">
    <source>
        <dbReference type="ARBA" id="ARBA00022833"/>
    </source>
</evidence>
<dbReference type="InterPro" id="IPR002328">
    <property type="entry name" value="ADH_Zn_CS"/>
</dbReference>
<dbReference type="Proteomes" id="UP001220530">
    <property type="component" value="Chromosome"/>
</dbReference>
<evidence type="ECO:0000259" key="4">
    <source>
        <dbReference type="Pfam" id="PF08240"/>
    </source>
</evidence>
<evidence type="ECO:0000313" key="6">
    <source>
        <dbReference type="Proteomes" id="UP001220530"/>
    </source>
</evidence>
<dbReference type="PANTHER" id="PTHR43401:SF2">
    <property type="entry name" value="L-THREONINE 3-DEHYDROGENASE"/>
    <property type="match status" value="1"/>
</dbReference>
<dbReference type="SUPFAM" id="SSF50129">
    <property type="entry name" value="GroES-like"/>
    <property type="match status" value="1"/>
</dbReference>
<gene>
    <name evidence="5" type="ORF">PSQ19_05580</name>
</gene>
<accession>A0ABY7YQM7</accession>
<keyword evidence="2" id="KW-0862">Zinc</keyword>
<keyword evidence="1" id="KW-0479">Metal-binding</keyword>
<proteinExistence type="predicted"/>
<feature type="domain" description="Alcohol dehydrogenase-like N-terminal" evidence="4">
    <location>
        <begin position="15"/>
        <end position="124"/>
    </location>
</feature>
<evidence type="ECO:0000313" key="5">
    <source>
        <dbReference type="EMBL" id="WDR03559.1"/>
    </source>
</evidence>
<dbReference type="Pfam" id="PF08240">
    <property type="entry name" value="ADH_N"/>
    <property type="match status" value="1"/>
</dbReference>
<protein>
    <submittedName>
        <fullName evidence="5">Alcohol dehydrogenase catalytic domain-containing protein</fullName>
    </submittedName>
</protein>
<dbReference type="InterPro" id="IPR050129">
    <property type="entry name" value="Zn_alcohol_dh"/>
</dbReference>
<dbReference type="InterPro" id="IPR011032">
    <property type="entry name" value="GroES-like_sf"/>
</dbReference>
<dbReference type="PANTHER" id="PTHR43401">
    <property type="entry name" value="L-THREONINE 3-DEHYDROGENASE"/>
    <property type="match status" value="1"/>
</dbReference>
<sequence length="152" mass="16101">MRLHFETRAIPQPGHGEALVEVKAAGVCAGDLYIYKGNNPYVVYPRVGGHEIAGVVSALGPGASGHPIGQRVVVEPFIGCGKCYACRVGKSNCCSNLQIIGIHRDGGFADYVVAPIDRLHPIPDGLTDFQASLCRACRDRCAVVSAWCGHGQ</sequence>
<dbReference type="EMBL" id="CP118246">
    <property type="protein sequence ID" value="WDR03559.1"/>
    <property type="molecule type" value="Genomic_DNA"/>
</dbReference>
<reference evidence="5 6" key="1">
    <citation type="submission" date="2023-02" db="EMBL/GenBank/DDBJ databases">
        <title>Devosia algicola sp. nov., isolated from the phycosphere of marine algae.</title>
        <authorList>
            <person name="Kim J.M."/>
            <person name="Lee J.K."/>
            <person name="Choi B.J."/>
            <person name="Bayburt H."/>
            <person name="Jeon C.O."/>
        </authorList>
    </citation>
    <scope>NUCLEOTIDE SEQUENCE [LARGE SCALE GENOMIC DNA]</scope>
    <source>
        <strain evidence="5 6">G20-9</strain>
    </source>
</reference>
<organism evidence="5 6">
    <name type="scientific">Devosia algicola</name>
    <dbReference type="NCBI Taxonomy" id="3026418"/>
    <lineage>
        <taxon>Bacteria</taxon>
        <taxon>Pseudomonadati</taxon>
        <taxon>Pseudomonadota</taxon>
        <taxon>Alphaproteobacteria</taxon>
        <taxon>Hyphomicrobiales</taxon>
        <taxon>Devosiaceae</taxon>
        <taxon>Devosia</taxon>
    </lineage>
</organism>
<dbReference type="PROSITE" id="PS00059">
    <property type="entry name" value="ADH_ZINC"/>
    <property type="match status" value="1"/>
</dbReference>